<organism evidence="14 15">
    <name type="scientific">Nezara viridula</name>
    <name type="common">Southern green stink bug</name>
    <name type="synonym">Cimex viridulus</name>
    <dbReference type="NCBI Taxonomy" id="85310"/>
    <lineage>
        <taxon>Eukaryota</taxon>
        <taxon>Metazoa</taxon>
        <taxon>Ecdysozoa</taxon>
        <taxon>Arthropoda</taxon>
        <taxon>Hexapoda</taxon>
        <taxon>Insecta</taxon>
        <taxon>Pterygota</taxon>
        <taxon>Neoptera</taxon>
        <taxon>Paraneoptera</taxon>
        <taxon>Hemiptera</taxon>
        <taxon>Heteroptera</taxon>
        <taxon>Panheteroptera</taxon>
        <taxon>Pentatomomorpha</taxon>
        <taxon>Pentatomoidea</taxon>
        <taxon>Pentatomidae</taxon>
        <taxon>Pentatominae</taxon>
        <taxon>Nezara</taxon>
    </lineage>
</organism>
<dbReference type="InterPro" id="IPR029043">
    <property type="entry name" value="GcvT/YgfZ_C"/>
</dbReference>
<dbReference type="FunFam" id="3.30.70.1400:FF:000001">
    <property type="entry name" value="Aminomethyltransferase"/>
    <property type="match status" value="1"/>
</dbReference>
<keyword evidence="6 11" id="KW-0808">Transferase</keyword>
<dbReference type="InterPro" id="IPR027266">
    <property type="entry name" value="TrmE/GcvT-like"/>
</dbReference>
<evidence type="ECO:0000256" key="4">
    <source>
        <dbReference type="ARBA" id="ARBA00011690"/>
    </source>
</evidence>
<feature type="domain" description="GCVT N-terminal" evidence="12">
    <location>
        <begin position="25"/>
        <end position="281"/>
    </location>
</feature>
<evidence type="ECO:0000313" key="14">
    <source>
        <dbReference type="EMBL" id="CAH1399610.1"/>
    </source>
</evidence>
<dbReference type="EMBL" id="OV725080">
    <property type="protein sequence ID" value="CAH1399610.1"/>
    <property type="molecule type" value="Genomic_DNA"/>
</dbReference>
<evidence type="ECO:0000256" key="2">
    <source>
        <dbReference type="ARBA" id="ARBA00004173"/>
    </source>
</evidence>
<dbReference type="Gene3D" id="2.40.30.110">
    <property type="entry name" value="Aminomethyltransferase beta-barrel domains"/>
    <property type="match status" value="1"/>
</dbReference>
<evidence type="ECO:0000256" key="8">
    <source>
        <dbReference type="ARBA" id="ARBA00023128"/>
    </source>
</evidence>
<reference evidence="14" key="1">
    <citation type="submission" date="2022-01" db="EMBL/GenBank/DDBJ databases">
        <authorList>
            <person name="King R."/>
        </authorList>
    </citation>
    <scope>NUCLEOTIDE SEQUENCE</scope>
</reference>
<dbReference type="PANTHER" id="PTHR43757:SF16">
    <property type="entry name" value="AMINOMETHYLTRANSFERASE, MITOCHONDRIAL"/>
    <property type="match status" value="1"/>
</dbReference>
<comment type="catalytic activity">
    <reaction evidence="9 11">
        <text>N(6)-[(R)-S(8)-aminomethyldihydrolipoyl]-L-lysyl-[protein] + (6S)-5,6,7,8-tetrahydrofolate = N(6)-[(R)-dihydrolipoyl]-L-lysyl-[protein] + (6R)-5,10-methylene-5,6,7,8-tetrahydrofolate + NH4(+)</text>
        <dbReference type="Rhea" id="RHEA:16945"/>
        <dbReference type="Rhea" id="RHEA-COMP:10475"/>
        <dbReference type="Rhea" id="RHEA-COMP:10492"/>
        <dbReference type="ChEBI" id="CHEBI:15636"/>
        <dbReference type="ChEBI" id="CHEBI:28938"/>
        <dbReference type="ChEBI" id="CHEBI:57453"/>
        <dbReference type="ChEBI" id="CHEBI:83100"/>
        <dbReference type="ChEBI" id="CHEBI:83143"/>
        <dbReference type="EC" id="2.1.2.10"/>
    </reaction>
</comment>
<evidence type="ECO:0000256" key="1">
    <source>
        <dbReference type="ARBA" id="ARBA00003631"/>
    </source>
</evidence>
<dbReference type="Pfam" id="PF08669">
    <property type="entry name" value="GCV_T_C"/>
    <property type="match status" value="1"/>
</dbReference>
<evidence type="ECO:0000313" key="15">
    <source>
        <dbReference type="Proteomes" id="UP001152798"/>
    </source>
</evidence>
<gene>
    <name evidence="14" type="ORF">NEZAVI_LOCUS9030</name>
</gene>
<dbReference type="GO" id="GO:0005739">
    <property type="term" value="C:mitochondrion"/>
    <property type="evidence" value="ECO:0007669"/>
    <property type="project" value="UniProtKB-SubCell"/>
</dbReference>
<comment type="subunit">
    <text evidence="4 11">The glycine cleavage system is composed of four proteins: P, T, L and H.</text>
</comment>
<dbReference type="InterPro" id="IPR006222">
    <property type="entry name" value="GCVT_N"/>
</dbReference>
<feature type="binding site" evidence="10">
    <location>
        <position position="219"/>
    </location>
    <ligand>
        <name>substrate</name>
    </ligand>
</feature>
<dbReference type="AlphaFoldDB" id="A0A9P0MP44"/>
<dbReference type="GO" id="GO:0006546">
    <property type="term" value="P:glycine catabolic process"/>
    <property type="evidence" value="ECO:0007669"/>
    <property type="project" value="InterPro"/>
</dbReference>
<dbReference type="GO" id="GO:0005960">
    <property type="term" value="C:glycine cleavage complex"/>
    <property type="evidence" value="ECO:0007669"/>
    <property type="project" value="InterPro"/>
</dbReference>
<name>A0A9P0MP44_NEZVI</name>
<proteinExistence type="inferred from homology"/>
<dbReference type="EC" id="2.1.2.10" evidence="11"/>
<dbReference type="PIRSF" id="PIRSF006487">
    <property type="entry name" value="GcvT"/>
    <property type="match status" value="1"/>
</dbReference>
<evidence type="ECO:0000256" key="6">
    <source>
        <dbReference type="ARBA" id="ARBA00022679"/>
    </source>
</evidence>
<evidence type="ECO:0000256" key="10">
    <source>
        <dbReference type="PIRSR" id="PIRSR006487-1"/>
    </source>
</evidence>
<dbReference type="InterPro" id="IPR013977">
    <property type="entry name" value="GcvT_C"/>
</dbReference>
<evidence type="ECO:0000256" key="9">
    <source>
        <dbReference type="ARBA" id="ARBA00047665"/>
    </source>
</evidence>
<evidence type="ECO:0000256" key="5">
    <source>
        <dbReference type="ARBA" id="ARBA00022576"/>
    </source>
</evidence>
<dbReference type="Proteomes" id="UP001152798">
    <property type="component" value="Chromosome 4"/>
</dbReference>
<evidence type="ECO:0000259" key="13">
    <source>
        <dbReference type="Pfam" id="PF08669"/>
    </source>
</evidence>
<comment type="similarity">
    <text evidence="3 11">Belongs to the GcvT family.</text>
</comment>
<evidence type="ECO:0000259" key="12">
    <source>
        <dbReference type="Pfam" id="PF01571"/>
    </source>
</evidence>
<keyword evidence="8 11" id="KW-0496">Mitochondrion</keyword>
<accession>A0A9P0MP44</accession>
<dbReference type="SUPFAM" id="SSF103025">
    <property type="entry name" value="Folate-binding domain"/>
    <property type="match status" value="1"/>
</dbReference>
<comment type="subcellular location">
    <subcellularLocation>
        <location evidence="2 11">Mitochondrion</location>
    </subcellularLocation>
</comment>
<dbReference type="OrthoDB" id="10263536at2759"/>
<evidence type="ECO:0000256" key="3">
    <source>
        <dbReference type="ARBA" id="ARBA00008609"/>
    </source>
</evidence>
<dbReference type="SUPFAM" id="SSF101790">
    <property type="entry name" value="Aminomethyltransferase beta-barrel domain"/>
    <property type="match status" value="1"/>
</dbReference>
<dbReference type="NCBIfam" id="TIGR00528">
    <property type="entry name" value="gcvT"/>
    <property type="match status" value="1"/>
</dbReference>
<dbReference type="NCBIfam" id="NF001567">
    <property type="entry name" value="PRK00389.1"/>
    <property type="match status" value="1"/>
</dbReference>
<dbReference type="Gene3D" id="4.10.1250.10">
    <property type="entry name" value="Aminomethyltransferase fragment"/>
    <property type="match status" value="1"/>
</dbReference>
<dbReference type="GO" id="GO:0004047">
    <property type="term" value="F:aminomethyltransferase activity"/>
    <property type="evidence" value="ECO:0007669"/>
    <property type="project" value="UniProtKB-EC"/>
</dbReference>
<protein>
    <recommendedName>
        <fullName evidence="11">Aminomethyltransferase</fullName>
        <ecNumber evidence="11">2.1.2.10</ecNumber>
    </recommendedName>
    <alternativeName>
        <fullName evidence="11">Glycine cleavage system T protein</fullName>
    </alternativeName>
</protein>
<dbReference type="Gene3D" id="3.30.70.1400">
    <property type="entry name" value="Aminomethyltransferase beta-barrel domains"/>
    <property type="match status" value="1"/>
</dbReference>
<dbReference type="Gene3D" id="3.30.1360.120">
    <property type="entry name" value="Probable tRNA modification gtpase trme, domain 1"/>
    <property type="match status" value="1"/>
</dbReference>
<dbReference type="PANTHER" id="PTHR43757">
    <property type="entry name" value="AMINOMETHYLTRANSFERASE"/>
    <property type="match status" value="1"/>
</dbReference>
<keyword evidence="7 11" id="KW-0809">Transit peptide</keyword>
<feature type="domain" description="Aminomethyltransferase C-terminal" evidence="13">
    <location>
        <begin position="303"/>
        <end position="381"/>
    </location>
</feature>
<dbReference type="InterPro" id="IPR006223">
    <property type="entry name" value="GcvT"/>
</dbReference>
<keyword evidence="15" id="KW-1185">Reference proteome</keyword>
<keyword evidence="5 11" id="KW-0032">Aminotransferase</keyword>
<dbReference type="InterPro" id="IPR028896">
    <property type="entry name" value="GcvT/YgfZ/DmdA"/>
</dbReference>
<sequence length="391" mass="43031">MIFRRISYLFGKRWYSKESASRTALYDFHVSHGGKMVDFAGYLLPIQYNMGIPESHKHTRSKASLFDVSHMLQTTIRGKDRVRFIESIATADVEGLKIGSGCLSLFTDNETGGILDDLIITKYSDHLSIVTNASQRDSDMKLMLKALESISSSGGDVSLQFEKNLSLIALQGPRAAAVLSSVTEIPINHFYFMQSMEMDVCGKNCRVSRAGYTGEDGFEISIHSSDVETVAEKLVSIPDVELAGLGVRDSLRLEAGLCLYGSDIDIKTTPAAAGLMWTIGKRRKVKKDFPGAEIILSQKPKEKRVGLISRRSGPPVRGGASVMDKYGEFIGHVTSGCPSPSLGTNIAMAYVPMELSIGDYVYAMVRGKKVEMQVTRMPFVKTNYYTENKGK</sequence>
<dbReference type="Pfam" id="PF01571">
    <property type="entry name" value="GCV_T"/>
    <property type="match status" value="1"/>
</dbReference>
<comment type="function">
    <text evidence="1 11">The glycine cleavage system catalyzes the degradation of glycine.</text>
</comment>
<evidence type="ECO:0000256" key="11">
    <source>
        <dbReference type="RuleBase" id="RU003981"/>
    </source>
</evidence>
<evidence type="ECO:0000256" key="7">
    <source>
        <dbReference type="ARBA" id="ARBA00022946"/>
    </source>
</evidence>
<dbReference type="GO" id="GO:0008483">
    <property type="term" value="F:transaminase activity"/>
    <property type="evidence" value="ECO:0007669"/>
    <property type="project" value="UniProtKB-KW"/>
</dbReference>